<accession>A0A4R6SRE0</accession>
<gene>
    <name evidence="1" type="ORF">ATK78_4331</name>
</gene>
<dbReference type="EMBL" id="SNYC01000008">
    <property type="protein sequence ID" value="TDQ06672.1"/>
    <property type="molecule type" value="Genomic_DNA"/>
</dbReference>
<dbReference type="AlphaFoldDB" id="A0A4R6SRE0"/>
<dbReference type="Proteomes" id="UP000295620">
    <property type="component" value="Unassembled WGS sequence"/>
</dbReference>
<evidence type="ECO:0000313" key="1">
    <source>
        <dbReference type="EMBL" id="TDQ06672.1"/>
    </source>
</evidence>
<dbReference type="RefSeq" id="WP_133578119.1">
    <property type="nucleotide sequence ID" value="NZ_SNYC01000008.1"/>
</dbReference>
<comment type="caution">
    <text evidence="1">The sequence shown here is derived from an EMBL/GenBank/DDBJ whole genome shotgun (WGS) entry which is preliminary data.</text>
</comment>
<name>A0A4R6SRE0_9SPHI</name>
<organism evidence="1 2">
    <name type="scientific">Pedobacter metabolipauper</name>
    <dbReference type="NCBI Taxonomy" id="425513"/>
    <lineage>
        <taxon>Bacteria</taxon>
        <taxon>Pseudomonadati</taxon>
        <taxon>Bacteroidota</taxon>
        <taxon>Sphingobacteriia</taxon>
        <taxon>Sphingobacteriales</taxon>
        <taxon>Sphingobacteriaceae</taxon>
        <taxon>Pedobacter</taxon>
    </lineage>
</organism>
<sequence>MKKYILFISVLAFYYLPAQCQGIKKKDILEVHQLVIDFHKKYKLGIVLRSTTNKNILKEFEFNDLNTISGNFKKKLEENDLIDFLNEIDTSKIRDYKLESKGELVLDTTKYPLTEHKLTFSPAIISNDSKKAMVLAKIYIVTTYGSTSGSIMAWFFEKIDHKWVMKIVETLMYLD</sequence>
<evidence type="ECO:0000313" key="2">
    <source>
        <dbReference type="Proteomes" id="UP000295620"/>
    </source>
</evidence>
<dbReference type="OrthoDB" id="759977at2"/>
<reference evidence="1 2" key="1">
    <citation type="submission" date="2019-03" db="EMBL/GenBank/DDBJ databases">
        <title>Genomic Encyclopedia of Archaeal and Bacterial Type Strains, Phase II (KMG-II): from individual species to whole genera.</title>
        <authorList>
            <person name="Goeker M."/>
        </authorList>
    </citation>
    <scope>NUCLEOTIDE SEQUENCE [LARGE SCALE GENOMIC DNA]</scope>
    <source>
        <strain evidence="1 2">DSM 19035</strain>
    </source>
</reference>
<protein>
    <submittedName>
        <fullName evidence="1">Uncharacterized protein</fullName>
    </submittedName>
</protein>
<keyword evidence="2" id="KW-1185">Reference proteome</keyword>
<proteinExistence type="predicted"/>